<reference evidence="1 2" key="1">
    <citation type="journal article" date="2023" name="Science">
        <title>Complex scaffold remodeling in plant triterpene biosynthesis.</title>
        <authorList>
            <person name="De La Pena R."/>
            <person name="Hodgson H."/>
            <person name="Liu J.C."/>
            <person name="Stephenson M.J."/>
            <person name="Martin A.C."/>
            <person name="Owen C."/>
            <person name="Harkess A."/>
            <person name="Leebens-Mack J."/>
            <person name="Jimenez L.E."/>
            <person name="Osbourn A."/>
            <person name="Sattely E.S."/>
        </authorList>
    </citation>
    <scope>NUCLEOTIDE SEQUENCE [LARGE SCALE GENOMIC DNA]</scope>
    <source>
        <strain evidence="2">cv. JPN11</strain>
        <tissue evidence="1">Leaf</tissue>
    </source>
</reference>
<dbReference type="EMBL" id="CM051399">
    <property type="protein sequence ID" value="KAJ4716856.1"/>
    <property type="molecule type" value="Genomic_DNA"/>
</dbReference>
<sequence>MWSLLAESTPAKSSNDKKGTKALGSDNQTFSPLLQQRSSGESDAHKTLEAIKKKREPKSGSSNKKKAKDNRSLVCVDEEETMNLQEKGNEKGEADVLPPKLVAMHQVRWNMNKGSERWLCYGGAAGIVRCLDLHKKMDS</sequence>
<organism evidence="1 2">
    <name type="scientific">Melia azedarach</name>
    <name type="common">Chinaberry tree</name>
    <dbReference type="NCBI Taxonomy" id="155640"/>
    <lineage>
        <taxon>Eukaryota</taxon>
        <taxon>Viridiplantae</taxon>
        <taxon>Streptophyta</taxon>
        <taxon>Embryophyta</taxon>
        <taxon>Tracheophyta</taxon>
        <taxon>Spermatophyta</taxon>
        <taxon>Magnoliopsida</taxon>
        <taxon>eudicotyledons</taxon>
        <taxon>Gunneridae</taxon>
        <taxon>Pentapetalae</taxon>
        <taxon>rosids</taxon>
        <taxon>malvids</taxon>
        <taxon>Sapindales</taxon>
        <taxon>Meliaceae</taxon>
        <taxon>Melia</taxon>
    </lineage>
</organism>
<protein>
    <submittedName>
        <fullName evidence="1">General transcription factor 3C polypeptide 2</fullName>
    </submittedName>
</protein>
<evidence type="ECO:0000313" key="1">
    <source>
        <dbReference type="EMBL" id="KAJ4716856.1"/>
    </source>
</evidence>
<gene>
    <name evidence="1" type="ORF">OWV82_011816</name>
</gene>
<proteinExistence type="predicted"/>
<accession>A0ACC1XZA3</accession>
<keyword evidence="2" id="KW-1185">Reference proteome</keyword>
<comment type="caution">
    <text evidence="1">The sequence shown here is derived from an EMBL/GenBank/DDBJ whole genome shotgun (WGS) entry which is preliminary data.</text>
</comment>
<dbReference type="Proteomes" id="UP001164539">
    <property type="component" value="Chromosome 6"/>
</dbReference>
<evidence type="ECO:0000313" key="2">
    <source>
        <dbReference type="Proteomes" id="UP001164539"/>
    </source>
</evidence>
<name>A0ACC1XZA3_MELAZ</name>